<organism evidence="2">
    <name type="scientific">Cyclophora tenuis</name>
    <name type="common">Marine diatom</name>
    <dbReference type="NCBI Taxonomy" id="216820"/>
    <lineage>
        <taxon>Eukaryota</taxon>
        <taxon>Sar</taxon>
        <taxon>Stramenopiles</taxon>
        <taxon>Ochrophyta</taxon>
        <taxon>Bacillariophyta</taxon>
        <taxon>Fragilariophyceae</taxon>
        <taxon>Fragilariophycidae</taxon>
        <taxon>Cyclophorales</taxon>
        <taxon>Cyclophoraceae</taxon>
        <taxon>Cyclophora</taxon>
    </lineage>
</organism>
<gene>
    <name evidence="2" type="ORF">CTEN0397_LOCUS14573</name>
</gene>
<sequence length="165" mass="17615">MVRISSSSSSLFYLLLICISWCVCCYADDTAGTTQQQLEEVADELKSAYDNLPMVGKFATGFAGAFVATRAVVHSAVGAAKFVGASYVASEVLNYSGAFDRLSEESKDKLDDIKKGTLKLVNKYRSQIRRRIQPAGIRNAIQAAATKEKAAAVGAATGVFLGLTM</sequence>
<feature type="signal peptide" evidence="1">
    <location>
        <begin position="1"/>
        <end position="27"/>
    </location>
</feature>
<evidence type="ECO:0000313" key="2">
    <source>
        <dbReference type="EMBL" id="CAD8943505.1"/>
    </source>
</evidence>
<reference evidence="2" key="1">
    <citation type="submission" date="2021-01" db="EMBL/GenBank/DDBJ databases">
        <authorList>
            <person name="Corre E."/>
            <person name="Pelletier E."/>
            <person name="Niang G."/>
            <person name="Scheremetjew M."/>
            <person name="Finn R."/>
            <person name="Kale V."/>
            <person name="Holt S."/>
            <person name="Cochrane G."/>
            <person name="Meng A."/>
            <person name="Brown T."/>
            <person name="Cohen L."/>
        </authorList>
    </citation>
    <scope>NUCLEOTIDE SEQUENCE</scope>
    <source>
        <strain evidence="2">ECT3854</strain>
    </source>
</reference>
<dbReference type="EMBL" id="HBFW01022591">
    <property type="protein sequence ID" value="CAD8943505.1"/>
    <property type="molecule type" value="Transcribed_RNA"/>
</dbReference>
<protein>
    <submittedName>
        <fullName evidence="2">Uncharacterized protein</fullName>
    </submittedName>
</protein>
<accession>A0A7S1DBZ4</accession>
<dbReference type="AlphaFoldDB" id="A0A7S1DBZ4"/>
<name>A0A7S1DBZ4_CYCTE</name>
<keyword evidence="1" id="KW-0732">Signal</keyword>
<evidence type="ECO:0000256" key="1">
    <source>
        <dbReference type="SAM" id="SignalP"/>
    </source>
</evidence>
<proteinExistence type="predicted"/>
<feature type="chain" id="PRO_5031431168" evidence="1">
    <location>
        <begin position="28"/>
        <end position="165"/>
    </location>
</feature>